<evidence type="ECO:0000256" key="2">
    <source>
        <dbReference type="SAM" id="Phobius"/>
    </source>
</evidence>
<reference evidence="3 4" key="1">
    <citation type="journal article" date="2015" name="Elife">
        <title>Unprecedented genomic diversity of RNA viruses in arthropods reveals the ancestry of negative-sense RNA viruses.</title>
        <authorList>
            <person name="Li C.X."/>
            <person name="Shi M."/>
            <person name="Tian J.H."/>
            <person name="Lin X.D."/>
            <person name="Kang Y.J."/>
            <person name="Chen L.J."/>
            <person name="Qin X.C."/>
            <person name="Xu J."/>
            <person name="Holmes E.C."/>
            <person name="Zhang Y.Z."/>
        </authorList>
    </citation>
    <scope>NUCLEOTIDE SEQUENCE [LARGE SCALE GENOMIC DNA]</scope>
    <source>
        <strain evidence="3 4">WHDL02</strain>
    </source>
</reference>
<feature type="transmembrane region" description="Helical" evidence="2">
    <location>
        <begin position="1977"/>
        <end position="1998"/>
    </location>
</feature>
<gene>
    <name evidence="3" type="primary">G</name>
</gene>
<sequence>MRDMTRKIANLVGIISTLMSFYYWYYDMQEECYFISYIGTSFYFLFLTLSFHRNRTKENAVLYSIIRHSKHAKKIVTKDNSIKGYGESDNLDKEGTVVFFTDDMSKVGRRTGTSSSSTAVKAISAASVFMDLPFSEAYELCCKPFKLDGDSRIRITNSQNNIEYVRIIDGWFNPGPSVQEIIINDTRRCIYNDECNNSLYNSCVSFLSYLAFGLAIYLLFRLTGLIIKLFKTPIMTEEATFSSCIIGSTDSLLSEKCSDIKSNKYMKMDILGENTKSTDGLRLKEIRITKNIYVSKFRVIIAILYFVILFCMYSWTGFKLGLIKGTMADSNNLIRQEGVHKVFLNGVEIDKIETLVFLTATTAIKSSVIKKYIIDEVIESTDEGRSRERRDVNRQESSGNDVSDLLKKQRDTKTTGTGELQVKVNSTYSEKLRIVDIGYLDETGKDDAEVTDDANKIAIKGSPEAIVKALDKMKTTSEIKNITLSVCNDKPDDIKDDDKSEKITIDIDKLVDDKIKQNKELTPEELEAVINNIDLDEVTVNENIILDLTCIYDEVLYVTTGSLKARCHIDKNNPGIIMMGKIYDDTNVKTIDDECYAVYNLQLARIGKPNCVKICKKGNLECNIKYKPNLNKNISTFMLSDGFMTQENMNMPIRYEEIRVYLPMEKSSNIVKKDIVDSMGNVFRLSPERFSTFLESTLMTFNNYEERVQILQDDLAAKGEKPGNMKDMGFDLVKPSNIFKGSSLDEKRKDAKSWITKYNMPASDRKKPISETFKNNDDAIKVSANSGGNKQTQDIQTIDMKGSISSFGEGTYISKNNFFTQFDDIFSGAVFLAENGEMDSNCASQYGDKYKIAACSYGRRQIISCEPNLWGEFEYGNSFKCRKPTNEEAKRVPSWRLKDAKIDYSLPEKYESRELSGKSGNVAINFNQNSYNGNVTLLWGKSYQDNIQQTGNLKYFIYSFVVRVEVTGRIKGSETFVRGWDLEIDNFNRWETREFDNKYKLYKTGPMAKANNIRKVPESCLSIESIGEPGGMNDMLQDRSRLNMVIKSDVYNENMELYKRTGTADCNTDRTKKCVYIIPIYYAIRLYGPAKAKVRVFGLDVEDIAFSNDICSSANAISVKGICYIHDETHSSTDVMVGGYPWTSFSGIALDKWNAPMEIPSFYLNHPKIGSGQYLSKVSTTANIGSFSSSGKCQDTYYEKGTLMCDGNKAAAINMVEYSTFHRPLSSMPNCTVKKHEHDEHMRKMLCTTTDKTRFVYCNHNPSKALLFKKECKTEVTKKLELDIKSGHGFTIKTPLVQYQVQKGSEHTKNKIHYVVESWYRSTAIVSIMLILSGIGYIMMALHLLFCVLCYINGYNIGRLIRLMGMGCILKKNTVLECNICEMYIYNNIEKEKHALCCKKYWCPYCITLNKNDDLCSLSFKNRNSFREHMKLHNKIRKNPYSGYISARRNKVVAFKLVNISVIVLLSLLIGVFGDIPQEESGLRSNRVGTVLNIDNQKLKCDNNKCSIMISERGLIPLVDGSSVILRAEKDGKKYANKFTIKNPKLITSCTYQYSSPHIKRGDKRLVYCCTGKSDCNANDERQILQQPIGGNAQKEDYIPMDTNNPLKSLDCPKAIACRSPIIDFMWLTAGCYSVNDGTAVGYEYYMPDIKKPMVHVMKCKINDMKYTTCNDDTCKEIKGQEEGIEKGSIKFEHIKNNLPVEFNIGVVSVVGETIPDHIFYNLPDTATNTANTVLAYKLNKIPQGDTCLPGSEYNDGVCEINESGSSPNLLCKSTTTEPTSETLSKLYESLNDVYHCNFEESKINWNVDKIKRSLKLLDKDFNDEQTFSWPSLELVSKNCMFGNIEVDLMSMDNMDLEIVKYTGTIISVKCTGYYNRNQKTILSFNLDKNDGLMEFVCSNSFTDTCVFDTAKEKTCNVTTLLPFVHICQYNGKDVTVDCSSLSFAEADPTSGHSIGWTGSEALMTWPSGIKIMLTNWWGMGLCLVAIFFSIILILWVAHLIRTATHAYHVSKMTGRRLKSMGDEAEHVMLDEDLYNTIVSRHDELNEDMTNNSLRRRLDGLGSRERNHKHSRSRGSMFD</sequence>
<feature type="transmembrane region" description="Helical" evidence="2">
    <location>
        <begin position="1453"/>
        <end position="1474"/>
    </location>
</feature>
<dbReference type="KEGG" id="vg:28480560"/>
<evidence type="ECO:0000313" key="4">
    <source>
        <dbReference type="Proteomes" id="UP000202612"/>
    </source>
</evidence>
<organism evidence="3 4">
    <name type="scientific">Wuhan Insect virus 2</name>
    <dbReference type="NCBI Taxonomy" id="1608107"/>
    <lineage>
        <taxon>Viruses</taxon>
        <taxon>Riboviria</taxon>
        <taxon>Orthornavirae</taxon>
        <taxon>Negarnaviricota</taxon>
        <taxon>Polyploviricotina</taxon>
        <taxon>Bunyaviricetes</taxon>
        <taxon>Elliovirales</taxon>
        <taxon>Phasmaviridae</taxon>
        <taxon>Wuhivirus</taxon>
        <taxon>Wuhivirus insecti</taxon>
    </lineage>
</organism>
<feature type="compositionally biased region" description="Basic and acidic residues" evidence="1">
    <location>
        <begin position="384"/>
        <end position="394"/>
    </location>
</feature>
<accession>A0A0B5KFI5</accession>
<keyword evidence="4" id="KW-1185">Reference proteome</keyword>
<keyword evidence="2" id="KW-0472">Membrane</keyword>
<name>A0A0B5KFI5_9VIRU</name>
<feature type="region of interest" description="Disordered" evidence="1">
    <location>
        <begin position="2057"/>
        <end position="2079"/>
    </location>
</feature>
<keyword evidence="2" id="KW-0812">Transmembrane</keyword>
<evidence type="ECO:0000256" key="1">
    <source>
        <dbReference type="SAM" id="MobiDB-lite"/>
    </source>
</evidence>
<feature type="transmembrane region" description="Helical" evidence="2">
    <location>
        <begin position="297"/>
        <end position="315"/>
    </location>
</feature>
<evidence type="ECO:0000313" key="3">
    <source>
        <dbReference type="EMBL" id="AJG39294.2"/>
    </source>
</evidence>
<feature type="transmembrane region" description="Helical" evidence="2">
    <location>
        <begin position="6"/>
        <end position="25"/>
    </location>
</feature>
<dbReference type="RefSeq" id="YP_009270649.1">
    <property type="nucleotide sequence ID" value="NC_030750.1"/>
</dbReference>
<feature type="region of interest" description="Disordered" evidence="1">
    <location>
        <begin position="384"/>
        <end position="418"/>
    </location>
</feature>
<keyword evidence="2" id="KW-1133">Transmembrane helix</keyword>
<dbReference type="Proteomes" id="UP000202612">
    <property type="component" value="Genome"/>
</dbReference>
<dbReference type="GeneID" id="28480560"/>
<feature type="transmembrane region" description="Helical" evidence="2">
    <location>
        <begin position="32"/>
        <end position="51"/>
    </location>
</feature>
<dbReference type="EMBL" id="KM817724">
    <property type="protein sequence ID" value="AJG39294.2"/>
    <property type="molecule type" value="Viral_cRNA"/>
</dbReference>
<protein>
    <submittedName>
        <fullName evidence="3">Glycoprotein</fullName>
    </submittedName>
</protein>
<proteinExistence type="predicted"/>
<feature type="transmembrane region" description="Helical" evidence="2">
    <location>
        <begin position="1324"/>
        <end position="1352"/>
    </location>
</feature>
<feature type="compositionally biased region" description="Basic and acidic residues" evidence="1">
    <location>
        <begin position="404"/>
        <end position="413"/>
    </location>
</feature>